<organism evidence="2 3">
    <name type="scientific">Methylobacterium radiodurans</name>
    <dbReference type="NCBI Taxonomy" id="2202828"/>
    <lineage>
        <taxon>Bacteria</taxon>
        <taxon>Pseudomonadati</taxon>
        <taxon>Pseudomonadota</taxon>
        <taxon>Alphaproteobacteria</taxon>
        <taxon>Hyphomicrobiales</taxon>
        <taxon>Methylobacteriaceae</taxon>
        <taxon>Methylobacterium</taxon>
    </lineage>
</organism>
<feature type="domain" description="Type IV methyl-directed restriction enzyme EcoKMcrB subunit DNA-binding" evidence="1">
    <location>
        <begin position="9"/>
        <end position="189"/>
    </location>
</feature>
<dbReference type="RefSeq" id="WP_109951852.1">
    <property type="nucleotide sequence ID" value="NZ_CP029551.1"/>
</dbReference>
<evidence type="ECO:0000313" key="3">
    <source>
        <dbReference type="Proteomes" id="UP000246058"/>
    </source>
</evidence>
<evidence type="ECO:0000313" key="2">
    <source>
        <dbReference type="EMBL" id="AWN36763.1"/>
    </source>
</evidence>
<proteinExistence type="predicted"/>
<sequence>MSLGYALRRIVEEYPLARADPPAGHPLAAVIRRGAPDELRRALQGIDGPFLVKGSPGRGTHWAAVPWLAAFDPAVTTSATQGYYLVYLFPADREAVHLSLAQGSVAAIREHGPRAGAHLRASGDALRERLADFADRLPVRAIRLGSAGELPEGYEAAHILGLSYDLAALGDEQRLRADLAAGVAAYRALRARGGLALPEPGPLRPGRAAGGPPGR</sequence>
<accession>A0A2U8VSN5</accession>
<dbReference type="Pfam" id="PF12102">
    <property type="entry name" value="MrcB_N"/>
    <property type="match status" value="1"/>
</dbReference>
<dbReference type="Gene3D" id="3.30.920.90">
    <property type="match status" value="1"/>
</dbReference>
<keyword evidence="3" id="KW-1185">Reference proteome</keyword>
<reference evidence="2 3" key="1">
    <citation type="submission" date="2018-05" db="EMBL/GenBank/DDBJ databases">
        <title>Complete Genome Sequence of Methylobacterium sp. 17Sr1-43.</title>
        <authorList>
            <person name="Srinivasan S."/>
        </authorList>
    </citation>
    <scope>NUCLEOTIDE SEQUENCE [LARGE SCALE GENOMIC DNA]</scope>
    <source>
        <strain evidence="2 3">17Sr1-43</strain>
    </source>
</reference>
<dbReference type="OrthoDB" id="9802640at2"/>
<dbReference type="InterPro" id="IPR021961">
    <property type="entry name" value="McrB_DNA-bd"/>
</dbReference>
<gene>
    <name evidence="2" type="ORF">DK427_14325</name>
</gene>
<evidence type="ECO:0000259" key="1">
    <source>
        <dbReference type="Pfam" id="PF12102"/>
    </source>
</evidence>
<protein>
    <submittedName>
        <fullName evidence="2">DUF3578 domain-containing protein</fullName>
    </submittedName>
</protein>
<dbReference type="EMBL" id="CP029551">
    <property type="protein sequence ID" value="AWN36763.1"/>
    <property type="molecule type" value="Genomic_DNA"/>
</dbReference>
<dbReference type="KEGG" id="meti:DK427_14325"/>
<name>A0A2U8VSN5_9HYPH</name>
<dbReference type="AlphaFoldDB" id="A0A2U8VSN5"/>
<dbReference type="Proteomes" id="UP000246058">
    <property type="component" value="Chromosome"/>
</dbReference>